<comment type="caution">
    <text evidence="2">The sequence shown here is derived from an EMBL/GenBank/DDBJ whole genome shotgun (WGS) entry which is preliminary data.</text>
</comment>
<gene>
    <name evidence="2" type="ORF">FHL15_006448</name>
</gene>
<dbReference type="Gene3D" id="3.90.1200.10">
    <property type="match status" value="1"/>
</dbReference>
<evidence type="ECO:0000259" key="1">
    <source>
        <dbReference type="SMART" id="SM00587"/>
    </source>
</evidence>
<evidence type="ECO:0000313" key="3">
    <source>
        <dbReference type="Proteomes" id="UP000319160"/>
    </source>
</evidence>
<reference evidence="3" key="1">
    <citation type="submission" date="2019-06" db="EMBL/GenBank/DDBJ databases">
        <title>Draft genome sequence of the griseofulvin-producing fungus Xylaria cubensis strain G536.</title>
        <authorList>
            <person name="Mead M.E."/>
            <person name="Raja H.A."/>
            <person name="Steenwyk J.L."/>
            <person name="Knowles S.L."/>
            <person name="Oberlies N.H."/>
            <person name="Rokas A."/>
        </authorList>
    </citation>
    <scope>NUCLEOTIDE SEQUENCE [LARGE SCALE GENOMIC DNA]</scope>
    <source>
        <strain evidence="3">G536</strain>
    </source>
</reference>
<dbReference type="SUPFAM" id="SSF56112">
    <property type="entry name" value="Protein kinase-like (PK-like)"/>
    <property type="match status" value="1"/>
</dbReference>
<protein>
    <recommendedName>
        <fullName evidence="1">CHK kinase-like domain-containing protein</fullName>
    </recommendedName>
</protein>
<feature type="domain" description="CHK kinase-like" evidence="1">
    <location>
        <begin position="138"/>
        <end position="310"/>
    </location>
</feature>
<dbReference type="InterPro" id="IPR015897">
    <property type="entry name" value="CHK_kinase-like"/>
</dbReference>
<dbReference type="OrthoDB" id="191037at2759"/>
<dbReference type="SMART" id="SM00587">
    <property type="entry name" value="CHK"/>
    <property type="match status" value="1"/>
</dbReference>
<dbReference type="EMBL" id="VFLP01000034">
    <property type="protein sequence ID" value="TRX92774.1"/>
    <property type="molecule type" value="Genomic_DNA"/>
</dbReference>
<dbReference type="AlphaFoldDB" id="A0A553HXU4"/>
<sequence>MAMSDMILEQRPADIPVGKNPLHNQPIKPSAPILPAIPDEVTPEWLSSVLGLKVKSVKRTNELPGTATKIFVTAGNDDGEKPLCVKGGFNPAFIQQMPWIVMIYQREVEFFNRIAPKLKDMELPQAYWAGHTPSQGIVVMEDLAARGCQFGNPVETWPVDRVRAGVEQLAALHAKTWGVQPADYPWLTSDYDQALLTLMQTYETVVNGADRPPVHPYLKDQERVTEVLKKHYRSRNPKFQCLLHGDAHLGNTYLDNGAPRFLDWQMIHIGSAFHDVSYFIAGALTIEDRRAHEWEIVDHYLAMLAKYGVKDNLKSTDEDLRNEYRKSFLAGIGWIMCPYEMQPKNCVHSMAVRYATALDDHKTLMLVESLPERPAPRPVAASKPSLFSRLLSLIRSST</sequence>
<dbReference type="PANTHER" id="PTHR11012">
    <property type="entry name" value="PROTEIN KINASE-LIKE DOMAIN-CONTAINING"/>
    <property type="match status" value="1"/>
</dbReference>
<dbReference type="PANTHER" id="PTHR11012:SF30">
    <property type="entry name" value="PROTEIN KINASE-LIKE DOMAIN-CONTAINING"/>
    <property type="match status" value="1"/>
</dbReference>
<dbReference type="Pfam" id="PF02958">
    <property type="entry name" value="EcKL"/>
    <property type="match status" value="1"/>
</dbReference>
<dbReference type="Proteomes" id="UP000319160">
    <property type="component" value="Unassembled WGS sequence"/>
</dbReference>
<organism evidence="2 3">
    <name type="scientific">Xylaria flabelliformis</name>
    <dbReference type="NCBI Taxonomy" id="2512241"/>
    <lineage>
        <taxon>Eukaryota</taxon>
        <taxon>Fungi</taxon>
        <taxon>Dikarya</taxon>
        <taxon>Ascomycota</taxon>
        <taxon>Pezizomycotina</taxon>
        <taxon>Sordariomycetes</taxon>
        <taxon>Xylariomycetidae</taxon>
        <taxon>Xylariales</taxon>
        <taxon>Xylariaceae</taxon>
        <taxon>Xylaria</taxon>
    </lineage>
</organism>
<name>A0A553HXU4_9PEZI</name>
<dbReference type="InterPro" id="IPR004119">
    <property type="entry name" value="EcKL"/>
</dbReference>
<proteinExistence type="predicted"/>
<evidence type="ECO:0000313" key="2">
    <source>
        <dbReference type="EMBL" id="TRX92774.1"/>
    </source>
</evidence>
<keyword evidence="3" id="KW-1185">Reference proteome</keyword>
<accession>A0A553HXU4</accession>
<dbReference type="InterPro" id="IPR011009">
    <property type="entry name" value="Kinase-like_dom_sf"/>
</dbReference>